<protein>
    <submittedName>
        <fullName evidence="2">Uncharacterized protein</fullName>
    </submittedName>
</protein>
<gene>
    <name evidence="2" type="ORF">B296_00015841</name>
</gene>
<accession>A0A427B2F7</accession>
<evidence type="ECO:0000313" key="2">
    <source>
        <dbReference type="EMBL" id="RRT82656.1"/>
    </source>
</evidence>
<dbReference type="AlphaFoldDB" id="A0A427B2F7"/>
<comment type="caution">
    <text evidence="2">The sequence shown here is derived from an EMBL/GenBank/DDBJ whole genome shotgun (WGS) entry which is preliminary data.</text>
</comment>
<evidence type="ECO:0000256" key="1">
    <source>
        <dbReference type="SAM" id="MobiDB-lite"/>
    </source>
</evidence>
<reference evidence="2 3" key="1">
    <citation type="journal article" date="2014" name="Agronomy (Basel)">
        <title>A Draft Genome Sequence for Ensete ventricosum, the Drought-Tolerant Tree Against Hunger.</title>
        <authorList>
            <person name="Harrison J."/>
            <person name="Moore K.A."/>
            <person name="Paszkiewicz K."/>
            <person name="Jones T."/>
            <person name="Grant M."/>
            <person name="Ambacheew D."/>
            <person name="Muzemil S."/>
            <person name="Studholme D.J."/>
        </authorList>
    </citation>
    <scope>NUCLEOTIDE SEQUENCE [LARGE SCALE GENOMIC DNA]</scope>
</reference>
<dbReference type="EMBL" id="AMZH03000651">
    <property type="protein sequence ID" value="RRT82656.1"/>
    <property type="molecule type" value="Genomic_DNA"/>
</dbReference>
<name>A0A427B2F7_ENSVE</name>
<proteinExistence type="predicted"/>
<feature type="region of interest" description="Disordered" evidence="1">
    <location>
        <begin position="17"/>
        <end position="68"/>
    </location>
</feature>
<sequence>MTTENARRTLFPLREERSVRQSLQGLGERKTGSRGRKVGKWRRQAKKREDMPHRSIASQQEQEAKEIA</sequence>
<organism evidence="2 3">
    <name type="scientific">Ensete ventricosum</name>
    <name type="common">Abyssinian banana</name>
    <name type="synonym">Musa ensete</name>
    <dbReference type="NCBI Taxonomy" id="4639"/>
    <lineage>
        <taxon>Eukaryota</taxon>
        <taxon>Viridiplantae</taxon>
        <taxon>Streptophyta</taxon>
        <taxon>Embryophyta</taxon>
        <taxon>Tracheophyta</taxon>
        <taxon>Spermatophyta</taxon>
        <taxon>Magnoliopsida</taxon>
        <taxon>Liliopsida</taxon>
        <taxon>Zingiberales</taxon>
        <taxon>Musaceae</taxon>
        <taxon>Ensete</taxon>
    </lineage>
</organism>
<dbReference type="Proteomes" id="UP000287651">
    <property type="component" value="Unassembled WGS sequence"/>
</dbReference>
<evidence type="ECO:0000313" key="3">
    <source>
        <dbReference type="Proteomes" id="UP000287651"/>
    </source>
</evidence>
<feature type="compositionally biased region" description="Basic residues" evidence="1">
    <location>
        <begin position="32"/>
        <end position="46"/>
    </location>
</feature>